<gene>
    <name evidence="1" type="ordered locus">mll4724</name>
</gene>
<protein>
    <submittedName>
        <fullName evidence="1">Mll4724 protein</fullName>
    </submittedName>
</protein>
<dbReference type="EMBL" id="BA000012">
    <property type="protein sequence ID" value="BAB51314.1"/>
    <property type="molecule type" value="Genomic_DNA"/>
</dbReference>
<dbReference type="HOGENOM" id="CLU_2194838_0_0_5"/>
<organism evidence="1 2">
    <name type="scientific">Mesorhizobium japonicum (strain LMG 29417 / CECT 9101 / MAFF 303099)</name>
    <name type="common">Mesorhizobium loti (strain MAFF 303099)</name>
    <dbReference type="NCBI Taxonomy" id="266835"/>
    <lineage>
        <taxon>Bacteria</taxon>
        <taxon>Pseudomonadati</taxon>
        <taxon>Pseudomonadota</taxon>
        <taxon>Alphaproteobacteria</taxon>
        <taxon>Hyphomicrobiales</taxon>
        <taxon>Phyllobacteriaceae</taxon>
        <taxon>Mesorhizobium</taxon>
    </lineage>
</organism>
<dbReference type="Proteomes" id="UP000000552">
    <property type="component" value="Chromosome"/>
</dbReference>
<name>Q98DF7_RHILO</name>
<dbReference type="KEGG" id="mlo:mll4724"/>
<accession>Q98DF7</accession>
<sequence length="108" mass="12776">MIRIVQSKPTLERSEYESLCRWLAICGRWRWRVRKAPALCWGANVMDQDHEGGHCSAFDFDIIREAFRKSVRELDLAEELWAAHAKSLFQDFTGREPDETMINHIIRR</sequence>
<evidence type="ECO:0000313" key="1">
    <source>
        <dbReference type="EMBL" id="BAB51314.1"/>
    </source>
</evidence>
<dbReference type="AlphaFoldDB" id="Q98DF7"/>
<evidence type="ECO:0000313" key="2">
    <source>
        <dbReference type="Proteomes" id="UP000000552"/>
    </source>
</evidence>
<reference evidence="1 2" key="1">
    <citation type="journal article" date="2000" name="DNA Res.">
        <title>Complete genome structure of the nitrogen-fixing symbiotic bacterium Mesorhizobium loti.</title>
        <authorList>
            <person name="Kaneko T."/>
            <person name="Nakamura Y."/>
            <person name="Sato S."/>
            <person name="Asamizu E."/>
            <person name="Kato T."/>
            <person name="Sasamoto S."/>
            <person name="Watanabe A."/>
            <person name="Idesawa K."/>
            <person name="Ishikawa A."/>
            <person name="Kawashima K."/>
            <person name="Kimura T."/>
            <person name="Kishida Y."/>
            <person name="Kiyokawa C."/>
            <person name="Kohara M."/>
            <person name="Matsumoto M."/>
            <person name="Matsuno A."/>
            <person name="Mochizuki Y."/>
            <person name="Nakayama S."/>
            <person name="Nakazaki N."/>
            <person name="Shimpo S."/>
            <person name="Sugimoto M."/>
            <person name="Takeuchi C."/>
            <person name="Yamada M."/>
            <person name="Tabata S."/>
        </authorList>
    </citation>
    <scope>NUCLEOTIDE SEQUENCE [LARGE SCALE GENOMIC DNA]</scope>
    <source>
        <strain evidence="2">LMG 29417 / CECT 9101 / MAFF 303099</strain>
    </source>
</reference>
<proteinExistence type="predicted"/>